<protein>
    <submittedName>
        <fullName evidence="2">Uncharacterized protein</fullName>
    </submittedName>
</protein>
<dbReference type="EMBL" id="JACHMF010000001">
    <property type="protein sequence ID" value="MBB4691780.1"/>
    <property type="molecule type" value="Genomic_DNA"/>
</dbReference>
<comment type="caution">
    <text evidence="2">The sequence shown here is derived from an EMBL/GenBank/DDBJ whole genome shotgun (WGS) entry which is preliminary data.</text>
</comment>
<evidence type="ECO:0000313" key="3">
    <source>
        <dbReference type="Proteomes" id="UP000542742"/>
    </source>
</evidence>
<organism evidence="2 3">
    <name type="scientific">Paractinoplanes abujensis</name>
    <dbReference type="NCBI Taxonomy" id="882441"/>
    <lineage>
        <taxon>Bacteria</taxon>
        <taxon>Bacillati</taxon>
        <taxon>Actinomycetota</taxon>
        <taxon>Actinomycetes</taxon>
        <taxon>Micromonosporales</taxon>
        <taxon>Micromonosporaceae</taxon>
        <taxon>Paractinoplanes</taxon>
    </lineage>
</organism>
<feature type="signal peptide" evidence="1">
    <location>
        <begin position="1"/>
        <end position="22"/>
    </location>
</feature>
<evidence type="ECO:0000313" key="2">
    <source>
        <dbReference type="EMBL" id="MBB4691780.1"/>
    </source>
</evidence>
<name>A0A7W7G134_9ACTN</name>
<keyword evidence="1" id="KW-0732">Signal</keyword>
<keyword evidence="3" id="KW-1185">Reference proteome</keyword>
<feature type="chain" id="PRO_5038669579" evidence="1">
    <location>
        <begin position="23"/>
        <end position="368"/>
    </location>
</feature>
<reference evidence="2 3" key="1">
    <citation type="submission" date="2020-08" db="EMBL/GenBank/DDBJ databases">
        <title>Sequencing the genomes of 1000 actinobacteria strains.</title>
        <authorList>
            <person name="Klenk H.-P."/>
        </authorList>
    </citation>
    <scope>NUCLEOTIDE SEQUENCE [LARGE SCALE GENOMIC DNA]</scope>
    <source>
        <strain evidence="2 3">DSM 45518</strain>
    </source>
</reference>
<dbReference type="Proteomes" id="UP000542742">
    <property type="component" value="Unassembled WGS sequence"/>
</dbReference>
<proteinExistence type="predicted"/>
<accession>A0A7W7G134</accession>
<gene>
    <name evidence="2" type="ORF">BKA14_001928</name>
</gene>
<dbReference type="RefSeq" id="WP_184950565.1">
    <property type="nucleotide sequence ID" value="NZ_BOMC01000004.1"/>
</dbReference>
<sequence>MRRRGVLVLAAGLPFAAAGVGAAPARAAAGPPRGRVAGLLAREDHLVRPANRKRLRGLVLRLDWKDVQPTPDVAFSAAALDLVKAAEAAADYPFLKVRLVAGKESPDWALRLGDGPLEQWVDPEDGKKYTVPQWWKGEFLTAYEGLLTGVAGVLRDRPRWAEVTVSATCTLFAEPCVKQLGVKDNRDKAIAAGYTDAKDQAALMWAMAAHDRHFTPLGITSSVAYNPWQTLDDAGAVKVCPDTTVALMEHQRTTMGRYGVWANNSLSARWVGGEPVQNRPDYQPMYDHMSTAAAAGHPVQFQTATLPKIQEGFEGVPGSVFATASWAARHHGVSVELPRLWEQDADVIDQDRADALNTRFAANAAATL</sequence>
<dbReference type="AlphaFoldDB" id="A0A7W7G134"/>
<evidence type="ECO:0000256" key="1">
    <source>
        <dbReference type="SAM" id="SignalP"/>
    </source>
</evidence>